<dbReference type="EMBL" id="CP003167">
    <property type="protein sequence ID" value="AGB03562.1"/>
    <property type="molecule type" value="Genomic_DNA"/>
</dbReference>
<dbReference type="HOGENOM" id="CLU_069318_2_0_2"/>
<evidence type="ECO:0000313" key="1">
    <source>
        <dbReference type="EMBL" id="AGB03562.1"/>
    </source>
</evidence>
<dbReference type="RefSeq" id="WP_015286524.1">
    <property type="nucleotide sequence ID" value="NC_019943.1"/>
</dbReference>
<accession>L0HFP9</accession>
<dbReference type="OrthoDB" id="117578at2157"/>
<dbReference type="InParanoid" id="L0HFP9"/>
<reference evidence="1 2" key="2">
    <citation type="journal article" date="2014" name="Genome Announc.">
        <title>Complete Genome Sequence of Methanoregula formicica SMSPT, a Mesophilic Hydrogenotrophic Methanogen Isolated from a Methanogenic Upflow Anaerobic Sludge Blanket Reactor.</title>
        <authorList>
            <person name="Yamamoto K."/>
            <person name="Tamaki H."/>
            <person name="Cadillo-Quiroz H."/>
            <person name="Imachi H."/>
            <person name="Kyrpides N."/>
            <person name="Woyke T."/>
            <person name="Goodwin L."/>
            <person name="Zinder S.H."/>
            <person name="Kamagata Y."/>
            <person name="Liu W.T."/>
        </authorList>
    </citation>
    <scope>NUCLEOTIDE SEQUENCE [LARGE SCALE GENOMIC DNA]</scope>
    <source>
        <strain evidence="2">DSM 22288 / NBRC 105244 / SMSP</strain>
    </source>
</reference>
<dbReference type="InterPro" id="IPR007709">
    <property type="entry name" value="N-FG_amidohydro"/>
</dbReference>
<dbReference type="Gene3D" id="3.40.630.40">
    <property type="entry name" value="Zn-dependent exopeptidases"/>
    <property type="match status" value="1"/>
</dbReference>
<dbReference type="KEGG" id="mfo:Metfor_2569"/>
<dbReference type="SUPFAM" id="SSF53187">
    <property type="entry name" value="Zn-dependent exopeptidases"/>
    <property type="match status" value="1"/>
</dbReference>
<protein>
    <submittedName>
        <fullName evidence="1">N-formylglutamate amidohydrolase</fullName>
    </submittedName>
</protein>
<dbReference type="GO" id="GO:0016787">
    <property type="term" value="F:hydrolase activity"/>
    <property type="evidence" value="ECO:0007669"/>
    <property type="project" value="UniProtKB-KW"/>
</dbReference>
<dbReference type="eggNOG" id="arCOG08266">
    <property type="taxonomic scope" value="Archaea"/>
</dbReference>
<evidence type="ECO:0000313" key="2">
    <source>
        <dbReference type="Proteomes" id="UP000010824"/>
    </source>
</evidence>
<reference evidence="2" key="1">
    <citation type="submission" date="2011-12" db="EMBL/GenBank/DDBJ databases">
        <title>Complete sequence of Methanoregula formicicum SMSP.</title>
        <authorList>
            <person name="Lucas S."/>
            <person name="Han J."/>
            <person name="Lapidus A."/>
            <person name="Cheng J.-F."/>
            <person name="Goodwin L."/>
            <person name="Pitluck S."/>
            <person name="Peters L."/>
            <person name="Ovchinnikova G."/>
            <person name="Teshima H."/>
            <person name="Detter J.C."/>
            <person name="Han C."/>
            <person name="Tapia R."/>
            <person name="Land M."/>
            <person name="Hauser L."/>
            <person name="Kyrpides N."/>
            <person name="Ivanova N."/>
            <person name="Pagani I."/>
            <person name="Imachi H."/>
            <person name="Tamaki H."/>
            <person name="Sekiguchi Y."/>
            <person name="Kamagata Y."/>
            <person name="Cadillo-Quiroz H."/>
            <person name="Zinder S."/>
            <person name="Liu W.-T."/>
            <person name="Woyke T."/>
        </authorList>
    </citation>
    <scope>NUCLEOTIDE SEQUENCE [LARGE SCALE GENOMIC DNA]</scope>
    <source>
        <strain evidence="2">DSM 22288 / NBRC 105244 / SMSP</strain>
    </source>
</reference>
<dbReference type="Proteomes" id="UP000010824">
    <property type="component" value="Chromosome"/>
</dbReference>
<name>L0HFP9_METFS</name>
<organism evidence="1 2">
    <name type="scientific">Methanoregula formicica (strain DSM 22288 / NBRC 105244 / SMSP)</name>
    <dbReference type="NCBI Taxonomy" id="593750"/>
    <lineage>
        <taxon>Archaea</taxon>
        <taxon>Methanobacteriati</taxon>
        <taxon>Methanobacteriota</taxon>
        <taxon>Stenosarchaea group</taxon>
        <taxon>Methanomicrobia</taxon>
        <taxon>Methanomicrobiales</taxon>
        <taxon>Methanoregulaceae</taxon>
        <taxon>Methanoregula</taxon>
    </lineage>
</organism>
<dbReference type="Pfam" id="PF05013">
    <property type="entry name" value="FGase"/>
    <property type="match status" value="1"/>
</dbReference>
<keyword evidence="1" id="KW-0378">Hydrolase</keyword>
<dbReference type="AlphaFoldDB" id="L0HFP9"/>
<proteinExistence type="predicted"/>
<dbReference type="STRING" id="593750.Metfor_2569"/>
<sequence length="269" mass="30884">MKRHYPFLISIPHGGTRVPPELDGRLQLGRKDIQYYSDPDTRKLFGFGDRVAARIEAEISRMVIDLNRPPLPLPPRDPDGIIKIRTVDGRLVYREGMVPDLPLIHKLLMAWYFPYHQKIDELIDGCDVAIAFDCHSMLPWGSGEQKDAGKKRPLICLGNNGDRMGRAGKNGITTCSHRWIRELAGEFRKEFCLGQEVAINNPFSGGFISNAHYWRKGIPWIQIEINRALYDPGPRKGSEQSPARYSVQELRDKLWRVLTQFWDHVDNKP</sequence>
<dbReference type="GeneID" id="14309961"/>
<gene>
    <name evidence="1" type="ordered locus">Metfor_2569</name>
</gene>
<keyword evidence="2" id="KW-1185">Reference proteome</keyword>